<dbReference type="EMBL" id="MLAK01000167">
    <property type="protein sequence ID" value="OHT15962.1"/>
    <property type="molecule type" value="Genomic_DNA"/>
</dbReference>
<dbReference type="VEuPathDB" id="TrichDB:TRFO_13651"/>
<proteinExistence type="predicted"/>
<dbReference type="GeneID" id="94832075"/>
<evidence type="ECO:0008006" key="4">
    <source>
        <dbReference type="Google" id="ProtNLM"/>
    </source>
</evidence>
<keyword evidence="1" id="KW-0812">Transmembrane</keyword>
<accession>A0A1J4KXQ6</accession>
<dbReference type="InterPro" id="IPR029044">
    <property type="entry name" value="Nucleotide-diphossugar_trans"/>
</dbReference>
<reference evidence="2" key="1">
    <citation type="submission" date="2016-10" db="EMBL/GenBank/DDBJ databases">
        <authorList>
            <person name="Benchimol M."/>
            <person name="Almeida L.G."/>
            <person name="Vasconcelos A.T."/>
            <person name="Perreira-Neves A."/>
            <person name="Rosa I.A."/>
            <person name="Tasca T."/>
            <person name="Bogo M.R."/>
            <person name="de Souza W."/>
        </authorList>
    </citation>
    <scope>NUCLEOTIDE SEQUENCE [LARGE SCALE GENOMIC DNA]</scope>
    <source>
        <strain evidence="2">K</strain>
    </source>
</reference>
<sequence>MIFRKHVKSRRSYLWDCKVYFTLHFLILVIFFILHSILKRNNRHKIVYFNKNLHKNFIIKNFRMKPVENEKVDICITLFSCDRLHLLKETLKRILSHIQKYEPDLTYALNWVDQASEGRDEILAENKFHHRLMSYKRMGHPFAFTMGFNLCNNADYIFLLEEDWYLNDPKIPFIKNIIKILNQSDPSIFGVVIREIPHEWYEKSGKQIFIKEGVKCVNLLNLPFHFTNGPSIYRMSTIKQLLRIGGYTHEAEFGVLAKNHNKTYMIIDDKRYYYNLFEHKGGAVSSDKGQICNNIVW</sequence>
<dbReference type="RefSeq" id="XP_068369098.1">
    <property type="nucleotide sequence ID" value="XM_068497371.1"/>
</dbReference>
<keyword evidence="1" id="KW-1133">Transmembrane helix</keyword>
<evidence type="ECO:0000313" key="2">
    <source>
        <dbReference type="EMBL" id="OHT15962.1"/>
    </source>
</evidence>
<evidence type="ECO:0000256" key="1">
    <source>
        <dbReference type="SAM" id="Phobius"/>
    </source>
</evidence>
<evidence type="ECO:0000313" key="3">
    <source>
        <dbReference type="Proteomes" id="UP000179807"/>
    </source>
</evidence>
<dbReference type="Proteomes" id="UP000179807">
    <property type="component" value="Unassembled WGS sequence"/>
</dbReference>
<keyword evidence="3" id="KW-1185">Reference proteome</keyword>
<protein>
    <recommendedName>
        <fullName evidence="4">Glycosyltransferase 2-like domain-containing protein</fullName>
    </recommendedName>
</protein>
<gene>
    <name evidence="2" type="ORF">TRFO_13651</name>
</gene>
<name>A0A1J4KXQ6_9EUKA</name>
<organism evidence="2 3">
    <name type="scientific">Tritrichomonas foetus</name>
    <dbReference type="NCBI Taxonomy" id="1144522"/>
    <lineage>
        <taxon>Eukaryota</taxon>
        <taxon>Metamonada</taxon>
        <taxon>Parabasalia</taxon>
        <taxon>Tritrichomonadida</taxon>
        <taxon>Tritrichomonadidae</taxon>
        <taxon>Tritrichomonas</taxon>
    </lineage>
</organism>
<feature type="transmembrane region" description="Helical" evidence="1">
    <location>
        <begin position="20"/>
        <end position="38"/>
    </location>
</feature>
<comment type="caution">
    <text evidence="2">The sequence shown here is derived from an EMBL/GenBank/DDBJ whole genome shotgun (WGS) entry which is preliminary data.</text>
</comment>
<keyword evidence="1" id="KW-0472">Membrane</keyword>
<dbReference type="AlphaFoldDB" id="A0A1J4KXQ6"/>
<dbReference type="SUPFAM" id="SSF53448">
    <property type="entry name" value="Nucleotide-diphospho-sugar transferases"/>
    <property type="match status" value="1"/>
</dbReference>